<feature type="domain" description="EVE" evidence="1">
    <location>
        <begin position="363"/>
        <end position="486"/>
    </location>
</feature>
<dbReference type="EMBL" id="ASSQ01000001">
    <property type="protein sequence ID" value="EOS20214.1"/>
    <property type="molecule type" value="Genomic_DNA"/>
</dbReference>
<dbReference type="RefSeq" id="WP_016212959.1">
    <property type="nucleotide sequence ID" value="NZ_KE159513.1"/>
</dbReference>
<evidence type="ECO:0000259" key="2">
    <source>
        <dbReference type="Pfam" id="PF07728"/>
    </source>
</evidence>
<dbReference type="Gene3D" id="3.40.50.300">
    <property type="entry name" value="P-loop containing nucleotide triphosphate hydrolases"/>
    <property type="match status" value="1"/>
</dbReference>
<dbReference type="PANTHER" id="PTHR37291">
    <property type="entry name" value="5-METHYLCYTOSINE-SPECIFIC RESTRICTION ENZYME B"/>
    <property type="match status" value="1"/>
</dbReference>
<reference evidence="3 4" key="1">
    <citation type="submission" date="2013-04" db="EMBL/GenBank/DDBJ databases">
        <title>The Genome Sequence of Parabacteroides goldsteinii dnLKV18.</title>
        <authorList>
            <consortium name="The Broad Institute Genomics Platform"/>
            <consortium name="The Broad Institute Genome Sequencing Center for Infectious Disease"/>
            <person name="Earl A."/>
            <person name="Xavier R."/>
            <person name="Kuhn K."/>
            <person name="Stappenbeck T."/>
            <person name="Walker B."/>
            <person name="Young S."/>
            <person name="Zeng Q."/>
            <person name="Gargeya S."/>
            <person name="Fitzgerald M."/>
            <person name="Haas B."/>
            <person name="Abouelleil A."/>
            <person name="Allen A.W."/>
            <person name="Alvarado L."/>
            <person name="Arachchi H.M."/>
            <person name="Berlin A.M."/>
            <person name="Chapman S.B."/>
            <person name="Gainer-Dewar J."/>
            <person name="Goldberg J."/>
            <person name="Griggs A."/>
            <person name="Gujja S."/>
            <person name="Hansen M."/>
            <person name="Howarth C."/>
            <person name="Imamovic A."/>
            <person name="Ireland A."/>
            <person name="Larimer J."/>
            <person name="McCowan C."/>
            <person name="Murphy C."/>
            <person name="Pearson M."/>
            <person name="Poon T.W."/>
            <person name="Priest M."/>
            <person name="Roberts A."/>
            <person name="Saif S."/>
            <person name="Shea T."/>
            <person name="Sisk P."/>
            <person name="Sykes S."/>
            <person name="Wortman J."/>
            <person name="Nusbaum C."/>
            <person name="Birren B."/>
        </authorList>
    </citation>
    <scope>NUCLEOTIDE SEQUENCE [LARGE SCALE GENOMIC DNA]</scope>
    <source>
        <strain evidence="4">dnLKV18</strain>
    </source>
</reference>
<evidence type="ECO:0000313" key="4">
    <source>
        <dbReference type="Proteomes" id="UP000014140"/>
    </source>
</evidence>
<dbReference type="Pfam" id="PF07728">
    <property type="entry name" value="AAA_5"/>
    <property type="match status" value="1"/>
</dbReference>
<gene>
    <name evidence="3" type="ORF">C803_00896</name>
</gene>
<dbReference type="PATRIC" id="fig|1235789.3.peg.902"/>
<comment type="caution">
    <text evidence="3">The sequence shown here is derived from an EMBL/GenBank/DDBJ whole genome shotgun (WGS) entry which is preliminary data.</text>
</comment>
<dbReference type="HOGENOM" id="CLU_008747_2_3_10"/>
<dbReference type="Gene3D" id="3.10.590.10">
    <property type="entry name" value="ph1033 like domains"/>
    <property type="match status" value="1"/>
</dbReference>
<dbReference type="InterPro" id="IPR027417">
    <property type="entry name" value="P-loop_NTPase"/>
</dbReference>
<keyword evidence="4" id="KW-1185">Reference proteome</keyword>
<proteinExistence type="predicted"/>
<dbReference type="CDD" id="cd00009">
    <property type="entry name" value="AAA"/>
    <property type="match status" value="1"/>
</dbReference>
<dbReference type="Proteomes" id="UP000014140">
    <property type="component" value="Unassembled WGS sequence"/>
</dbReference>
<dbReference type="PANTHER" id="PTHR37291:SF1">
    <property type="entry name" value="TYPE IV METHYL-DIRECTED RESTRICTION ENZYME ECOKMCRB SUBUNIT"/>
    <property type="match status" value="1"/>
</dbReference>
<dbReference type="AlphaFoldDB" id="S0GN65"/>
<dbReference type="GO" id="GO:0016887">
    <property type="term" value="F:ATP hydrolysis activity"/>
    <property type="evidence" value="ECO:0007669"/>
    <property type="project" value="InterPro"/>
</dbReference>
<dbReference type="GO" id="GO:0005524">
    <property type="term" value="F:ATP binding"/>
    <property type="evidence" value="ECO:0007669"/>
    <property type="project" value="InterPro"/>
</dbReference>
<evidence type="ECO:0000259" key="1">
    <source>
        <dbReference type="Pfam" id="PF01878"/>
    </source>
</evidence>
<dbReference type="InterPro" id="IPR015947">
    <property type="entry name" value="PUA-like_sf"/>
</dbReference>
<accession>S0GN65</accession>
<evidence type="ECO:0008006" key="5">
    <source>
        <dbReference type="Google" id="ProtNLM"/>
    </source>
</evidence>
<dbReference type="InterPro" id="IPR002740">
    <property type="entry name" value="EVE_domain"/>
</dbReference>
<dbReference type="SUPFAM" id="SSF88697">
    <property type="entry name" value="PUA domain-like"/>
    <property type="match status" value="1"/>
</dbReference>
<protein>
    <recommendedName>
        <fullName evidence="5">AAA+ ATPase domain-containing protein</fullName>
    </recommendedName>
</protein>
<organism evidence="3 4">
    <name type="scientific">Parabacteroides goldsteinii dnLKV18</name>
    <dbReference type="NCBI Taxonomy" id="1235789"/>
    <lineage>
        <taxon>Bacteria</taxon>
        <taxon>Pseudomonadati</taxon>
        <taxon>Bacteroidota</taxon>
        <taxon>Bacteroidia</taxon>
        <taxon>Bacteroidales</taxon>
        <taxon>Tannerellaceae</taxon>
        <taxon>Parabacteroides</taxon>
    </lineage>
</organism>
<dbReference type="InterPro" id="IPR011704">
    <property type="entry name" value="ATPase_dyneun-rel_AAA"/>
</dbReference>
<feature type="domain" description="ATPase dynein-related AAA" evidence="2">
    <location>
        <begin position="532"/>
        <end position="682"/>
    </location>
</feature>
<dbReference type="Pfam" id="PF01878">
    <property type="entry name" value="EVE"/>
    <property type="match status" value="1"/>
</dbReference>
<evidence type="ECO:0000313" key="3">
    <source>
        <dbReference type="EMBL" id="EOS20214.1"/>
    </source>
</evidence>
<dbReference type="InterPro" id="IPR052934">
    <property type="entry name" value="Methyl-DNA_Rec/Restrict_Enz"/>
</dbReference>
<dbReference type="SUPFAM" id="SSF52540">
    <property type="entry name" value="P-loop containing nucleoside triphosphate hydrolases"/>
    <property type="match status" value="1"/>
</dbReference>
<sequence>MEAKDREQLYNDFQKAFPLEKLKDMTLEQYTNLNREDSFCYWLESKTSELGSIWGGAAYKFGIFKFDKFPKQDNGKYTHDDNYSWSSRLGSTSEEAFNNVKNAIVKIAEHASNAQWNEIEKINELWPVTTWKIAFLYSNMSLVPIYKRDMLDTLARYFKINTLKGKKTSDIQQFLMKQKGDKNLFVFYGELLSILEAENKKKTETKQEIKYWICAPGDRASKWDLCQQDNIISIGWDEMGDYRQYPSLDDVKKRMQTIYDKPDASFKNDSLAIWQFCNEMTPGDIIYAKAGQKKFVGRGIVMSEYIYNEDYSDYMNVRRVKWTHIGEWEAPHNTVQKTLTDVTQYTNYVRTLEDMFEGKESRRYWWLVASPKIWSFDKMKVGEEQDYTLYNDNGNQRRIFQNFLDAKEGDLIIGYEATPTKKIVALAEVSKDTDDKYFYFKKTETLLSAIDFLSIKENPVFAGMEFFKNMNGSLFKLSTDEYKELMDVIREQNPIRTDVKSQKYEKENFLSDVFMNEEEYDKLTMLLKMKKNVILQGAPGVGKTYSAKRLAYALMGEKDDSRIEFVQFHQNYSYEDFIMGYKPNAEGGFELRNGIFYNFCKVAQNNPEKQHFFIIDEINRGNLSKIFGELLMLIESDYRDTEIKLAYKDELFSVPKNLYIIGMMNTADRSLAMIDYALRRRFSFFEMKPGFDSIGFIKYQKEVIGDTSFVKVIDGIKNLNDTIEKEFGRGFCIGHSYFCKPNTETYTIAWLKNVIEFDIKPMILEYWFDNEKKAQQEIDKLTLLLQ</sequence>
<name>S0GN65_9BACT</name>